<proteinExistence type="predicted"/>
<evidence type="ECO:0000313" key="2">
    <source>
        <dbReference type="EMBL" id="RKD91397.1"/>
    </source>
</evidence>
<evidence type="ECO:0000259" key="1">
    <source>
        <dbReference type="Pfam" id="PF09413"/>
    </source>
</evidence>
<organism evidence="2 3">
    <name type="scientific">Mangrovibacterium diazotrophicum</name>
    <dbReference type="NCBI Taxonomy" id="1261403"/>
    <lineage>
        <taxon>Bacteria</taxon>
        <taxon>Pseudomonadati</taxon>
        <taxon>Bacteroidota</taxon>
        <taxon>Bacteroidia</taxon>
        <taxon>Marinilabiliales</taxon>
        <taxon>Prolixibacteraceae</taxon>
        <taxon>Mangrovibacterium</taxon>
    </lineage>
</organism>
<dbReference type="AlphaFoldDB" id="A0A419W7D8"/>
<accession>A0A419W7D8</accession>
<dbReference type="SUPFAM" id="SSF54913">
    <property type="entry name" value="GlnB-like"/>
    <property type="match status" value="1"/>
</dbReference>
<keyword evidence="3" id="KW-1185">Reference proteome</keyword>
<reference evidence="2 3" key="1">
    <citation type="submission" date="2018-09" db="EMBL/GenBank/DDBJ databases">
        <title>Genomic Encyclopedia of Archaeal and Bacterial Type Strains, Phase II (KMG-II): from individual species to whole genera.</title>
        <authorList>
            <person name="Goeker M."/>
        </authorList>
    </citation>
    <scope>NUCLEOTIDE SEQUENCE [LARGE SCALE GENOMIC DNA]</scope>
    <source>
        <strain evidence="2 3">DSM 27148</strain>
    </source>
</reference>
<dbReference type="InterPro" id="IPR018551">
    <property type="entry name" value="DUF2007"/>
</dbReference>
<sequence>METNFVLVFTTAEAFKAEIAKEILDDNDIKCVVMNQQDSVIPSIGEIEIYVHENDLELALDILKKLKN</sequence>
<name>A0A419W7D8_9BACT</name>
<protein>
    <submittedName>
        <fullName evidence="2">Putative signal transducing protein</fullName>
    </submittedName>
</protein>
<dbReference type="Pfam" id="PF09413">
    <property type="entry name" value="DUF2007"/>
    <property type="match status" value="1"/>
</dbReference>
<dbReference type="Proteomes" id="UP000283387">
    <property type="component" value="Unassembled WGS sequence"/>
</dbReference>
<dbReference type="Gene3D" id="3.30.70.790">
    <property type="entry name" value="UreE, C-terminal domain"/>
    <property type="match status" value="1"/>
</dbReference>
<dbReference type="EMBL" id="RAPN01000001">
    <property type="protein sequence ID" value="RKD91397.1"/>
    <property type="molecule type" value="Genomic_DNA"/>
</dbReference>
<comment type="caution">
    <text evidence="2">The sequence shown here is derived from an EMBL/GenBank/DDBJ whole genome shotgun (WGS) entry which is preliminary data.</text>
</comment>
<feature type="domain" description="DUF2007" evidence="1">
    <location>
        <begin position="6"/>
        <end position="66"/>
    </location>
</feature>
<dbReference type="OrthoDB" id="1467917at2"/>
<dbReference type="RefSeq" id="WP_120272704.1">
    <property type="nucleotide sequence ID" value="NZ_RAPN01000001.1"/>
</dbReference>
<evidence type="ECO:0000313" key="3">
    <source>
        <dbReference type="Proteomes" id="UP000283387"/>
    </source>
</evidence>
<dbReference type="InterPro" id="IPR011322">
    <property type="entry name" value="N-reg_PII-like_a/b"/>
</dbReference>
<gene>
    <name evidence="2" type="ORF">BC643_1750</name>
</gene>